<sequence>MGFRLPASRRPSFTASQAASKSVQVHKGYIAVYVGETQKWFVIPISYLSQPSFQELLSQVEEEFGYDHPTGGLTIRCRRDVNNEGGEACKGAGMKRERSQSNVEKVIMRMTHLVPNVKEFGHALVDVTSGHGLTYEIVHNYDKGLKTGMYYLRSRSTADAIKFTVDTTAMKVRRIHYDQFL</sequence>
<dbReference type="PANTHER" id="PTHR31929">
    <property type="entry name" value="SAUR-LIKE AUXIN-RESPONSIVE PROTEIN FAMILY-RELATED"/>
    <property type="match status" value="1"/>
</dbReference>
<proteinExistence type="inferred from homology"/>
<accession>A0ABD1LX26</accession>
<comment type="similarity">
    <text evidence="1">Belongs to the ARG7 family.</text>
</comment>
<dbReference type="EMBL" id="JBGMDY010000007">
    <property type="protein sequence ID" value="KAL2328076.1"/>
    <property type="molecule type" value="Genomic_DNA"/>
</dbReference>
<protein>
    <submittedName>
        <fullName evidence="2">Uncharacterized protein</fullName>
    </submittedName>
</protein>
<dbReference type="Pfam" id="PF02519">
    <property type="entry name" value="Auxin_inducible"/>
    <property type="match status" value="1"/>
</dbReference>
<gene>
    <name evidence="2" type="ORF">Fmac_021503</name>
</gene>
<dbReference type="Proteomes" id="UP001603857">
    <property type="component" value="Unassembled WGS sequence"/>
</dbReference>
<evidence type="ECO:0000256" key="1">
    <source>
        <dbReference type="ARBA" id="ARBA00006974"/>
    </source>
</evidence>
<reference evidence="2 3" key="1">
    <citation type="submission" date="2024-08" db="EMBL/GenBank/DDBJ databases">
        <title>Insights into the chromosomal genome structure of Flemingia macrophylla.</title>
        <authorList>
            <person name="Ding Y."/>
            <person name="Zhao Y."/>
            <person name="Bi W."/>
            <person name="Wu M."/>
            <person name="Zhao G."/>
            <person name="Gong Y."/>
            <person name="Li W."/>
            <person name="Zhang P."/>
        </authorList>
    </citation>
    <scope>NUCLEOTIDE SEQUENCE [LARGE SCALE GENOMIC DNA]</scope>
    <source>
        <strain evidence="2">DYQJB</strain>
        <tissue evidence="2">Leaf</tissue>
    </source>
</reference>
<evidence type="ECO:0000313" key="3">
    <source>
        <dbReference type="Proteomes" id="UP001603857"/>
    </source>
</evidence>
<name>A0ABD1LX26_9FABA</name>
<evidence type="ECO:0000313" key="2">
    <source>
        <dbReference type="EMBL" id="KAL2328076.1"/>
    </source>
</evidence>
<dbReference type="AlphaFoldDB" id="A0ABD1LX26"/>
<keyword evidence="3" id="KW-1185">Reference proteome</keyword>
<dbReference type="InterPro" id="IPR003676">
    <property type="entry name" value="SAUR_fam"/>
</dbReference>
<comment type="caution">
    <text evidence="2">The sequence shown here is derived from an EMBL/GenBank/DDBJ whole genome shotgun (WGS) entry which is preliminary data.</text>
</comment>
<organism evidence="2 3">
    <name type="scientific">Flemingia macrophylla</name>
    <dbReference type="NCBI Taxonomy" id="520843"/>
    <lineage>
        <taxon>Eukaryota</taxon>
        <taxon>Viridiplantae</taxon>
        <taxon>Streptophyta</taxon>
        <taxon>Embryophyta</taxon>
        <taxon>Tracheophyta</taxon>
        <taxon>Spermatophyta</taxon>
        <taxon>Magnoliopsida</taxon>
        <taxon>eudicotyledons</taxon>
        <taxon>Gunneridae</taxon>
        <taxon>Pentapetalae</taxon>
        <taxon>rosids</taxon>
        <taxon>fabids</taxon>
        <taxon>Fabales</taxon>
        <taxon>Fabaceae</taxon>
        <taxon>Papilionoideae</taxon>
        <taxon>50 kb inversion clade</taxon>
        <taxon>NPAAA clade</taxon>
        <taxon>indigoferoid/millettioid clade</taxon>
        <taxon>Phaseoleae</taxon>
        <taxon>Flemingia</taxon>
    </lineage>
</organism>